<evidence type="ECO:0000313" key="5">
    <source>
        <dbReference type="Proteomes" id="UP000536835"/>
    </source>
</evidence>
<reference evidence="4 5" key="1">
    <citation type="submission" date="2020-05" db="EMBL/GenBank/DDBJ databases">
        <title>Parvularcula mediterraneae sp. nov., isolated from polypropylene straw from shallow seawater of the seashore of Laganas in Zakynthos island, Greece.</title>
        <authorList>
            <person name="Szabo I."/>
            <person name="Al-Omari J."/>
            <person name="Rado J."/>
            <person name="Szerdahelyi G.S."/>
        </authorList>
    </citation>
    <scope>NUCLEOTIDE SEQUENCE [LARGE SCALE GENOMIC DNA]</scope>
    <source>
        <strain evidence="4 5">ZS-1/3</strain>
    </source>
</reference>
<dbReference type="SUPFAM" id="SSF53474">
    <property type="entry name" value="alpha/beta-Hydrolases"/>
    <property type="match status" value="1"/>
</dbReference>
<dbReference type="PANTHER" id="PTHR42776">
    <property type="entry name" value="SERINE PEPTIDASE S9 FAMILY MEMBER"/>
    <property type="match status" value="1"/>
</dbReference>
<evidence type="ECO:0000256" key="2">
    <source>
        <dbReference type="SAM" id="SignalP"/>
    </source>
</evidence>
<sequence length="661" mass="73536">MLRAVIALLATLAFLTPASAQNVPTFEAFSQDPAITDADISPNGRWLAVVQRASVDGERFLRIYDAKNLSKGHLRTLGGRNIEVSGVTWANNDTLVVNFIQQVNDGPNTFQIGKVATINRTSGGFNEIPKIQFDRKTLGSDAELLQQQAGASVISNLPHDPEHIIISYTADFTRGSGGFRPVRYVGKVNLKSGRVVPTFRGDTRYGGYRVDQDGNVRLAGTTDPATGDAVSVARASGSEEWIEIGRSGAGTSSTSQQFAVLGFSSVDDPNELLVVSNHESDTSGIYTFDIPSRRYKELLFRHPRYDAGSVRFVRDPKNLKQTYITGFTYTGRGGEVVWIDDFEKQFHEQLKQVLTDRVSSVWSQSRDGNVRVIQATGEKYPRAFYLYTPDDGIQLIGESMPQLRPEQLAERKYIRYKARDGYEIPAYVTIPNGTPPFPTVNMPHGGPTARDTGGFDLWAQVLASRGYAVIQPQFRVSTGFGREHLEAGFSEWGKLQQDDIDDAMKFMVDAGIADEDRLAIFGWSYGGYASAMGIMRDNHPYKCAIPSAGVYDLPRFRAWLFQGGGGSLARRYRDTVEGLNPLDYVSKVDVPVLIIHGTNDERVPIIHSDLLNSALKREGKDVEYLKLKDANHFFGTIFYRHWMEMFPTMVRFLDEDCGLKP</sequence>
<evidence type="ECO:0000256" key="1">
    <source>
        <dbReference type="ARBA" id="ARBA00022801"/>
    </source>
</evidence>
<comment type="caution">
    <text evidence="4">The sequence shown here is derived from an EMBL/GenBank/DDBJ whole genome shotgun (WGS) entry which is preliminary data.</text>
</comment>
<gene>
    <name evidence="4" type="ORF">HK107_01685</name>
</gene>
<protein>
    <submittedName>
        <fullName evidence="4">S9 family peptidase</fullName>
    </submittedName>
</protein>
<keyword evidence="1" id="KW-0378">Hydrolase</keyword>
<dbReference type="GO" id="GO:0006508">
    <property type="term" value="P:proteolysis"/>
    <property type="evidence" value="ECO:0007669"/>
    <property type="project" value="InterPro"/>
</dbReference>
<proteinExistence type="predicted"/>
<dbReference type="InterPro" id="IPR029058">
    <property type="entry name" value="AB_hydrolase_fold"/>
</dbReference>
<name>A0A7Y3W3R8_9PROT</name>
<feature type="chain" id="PRO_5031558495" evidence="2">
    <location>
        <begin position="21"/>
        <end position="661"/>
    </location>
</feature>
<dbReference type="AlphaFoldDB" id="A0A7Y3W3R8"/>
<feature type="signal peptide" evidence="2">
    <location>
        <begin position="1"/>
        <end position="20"/>
    </location>
</feature>
<dbReference type="EMBL" id="JABFCX010000002">
    <property type="protein sequence ID" value="NNU15035.1"/>
    <property type="molecule type" value="Genomic_DNA"/>
</dbReference>
<dbReference type="Gene3D" id="3.40.50.1820">
    <property type="entry name" value="alpha/beta hydrolase"/>
    <property type="match status" value="1"/>
</dbReference>
<evidence type="ECO:0000313" key="4">
    <source>
        <dbReference type="EMBL" id="NNU15035.1"/>
    </source>
</evidence>
<accession>A0A7Y3W3R8</accession>
<dbReference type="Proteomes" id="UP000536835">
    <property type="component" value="Unassembled WGS sequence"/>
</dbReference>
<dbReference type="InterPro" id="IPR001375">
    <property type="entry name" value="Peptidase_S9_cat"/>
</dbReference>
<dbReference type="GO" id="GO:0004252">
    <property type="term" value="F:serine-type endopeptidase activity"/>
    <property type="evidence" value="ECO:0007669"/>
    <property type="project" value="TreeGrafter"/>
</dbReference>
<feature type="domain" description="Peptidase S9 prolyl oligopeptidase catalytic" evidence="3">
    <location>
        <begin position="455"/>
        <end position="655"/>
    </location>
</feature>
<evidence type="ECO:0000259" key="3">
    <source>
        <dbReference type="Pfam" id="PF00326"/>
    </source>
</evidence>
<dbReference type="SUPFAM" id="SSF82171">
    <property type="entry name" value="DPP6 N-terminal domain-like"/>
    <property type="match status" value="1"/>
</dbReference>
<keyword evidence="5" id="KW-1185">Reference proteome</keyword>
<dbReference type="PANTHER" id="PTHR42776:SF27">
    <property type="entry name" value="DIPEPTIDYL PEPTIDASE FAMILY MEMBER 6"/>
    <property type="match status" value="1"/>
</dbReference>
<dbReference type="Pfam" id="PF00326">
    <property type="entry name" value="Peptidase_S9"/>
    <property type="match status" value="1"/>
</dbReference>
<organism evidence="4 5">
    <name type="scientific">Parvularcula mediterranea</name>
    <dbReference type="NCBI Taxonomy" id="2732508"/>
    <lineage>
        <taxon>Bacteria</taxon>
        <taxon>Pseudomonadati</taxon>
        <taxon>Pseudomonadota</taxon>
        <taxon>Alphaproteobacteria</taxon>
        <taxon>Parvularculales</taxon>
        <taxon>Parvularculaceae</taxon>
        <taxon>Parvularcula</taxon>
    </lineage>
</organism>
<keyword evidence="2" id="KW-0732">Signal</keyword>